<dbReference type="SUPFAM" id="SSF52047">
    <property type="entry name" value="RNI-like"/>
    <property type="match status" value="1"/>
</dbReference>
<name>A0ABQ8UL63_9EUKA</name>
<proteinExistence type="predicted"/>
<dbReference type="PANTHER" id="PTHR13318">
    <property type="entry name" value="PARTNER OF PAIRED, ISOFORM B-RELATED"/>
    <property type="match status" value="1"/>
</dbReference>
<dbReference type="Gene3D" id="3.80.10.10">
    <property type="entry name" value="Ribonuclease Inhibitor"/>
    <property type="match status" value="1"/>
</dbReference>
<comment type="caution">
    <text evidence="1">The sequence shown here is derived from an EMBL/GenBank/DDBJ whole genome shotgun (WGS) entry which is preliminary data.</text>
</comment>
<dbReference type="InterPro" id="IPR032675">
    <property type="entry name" value="LRR_dom_sf"/>
</dbReference>
<organism evidence="1 2">
    <name type="scientific">Paratrimastix pyriformis</name>
    <dbReference type="NCBI Taxonomy" id="342808"/>
    <lineage>
        <taxon>Eukaryota</taxon>
        <taxon>Metamonada</taxon>
        <taxon>Preaxostyla</taxon>
        <taxon>Paratrimastigidae</taxon>
        <taxon>Paratrimastix</taxon>
    </lineage>
</organism>
<protein>
    <submittedName>
        <fullName evidence="1">Uncharacterized protein</fullName>
    </submittedName>
</protein>
<evidence type="ECO:0000313" key="1">
    <source>
        <dbReference type="EMBL" id="KAJ4457515.1"/>
    </source>
</evidence>
<dbReference type="PANTHER" id="PTHR13318:SF190">
    <property type="entry name" value="PARTNER OF PAIRED, ISOFORM B"/>
    <property type="match status" value="1"/>
</dbReference>
<accession>A0ABQ8UL63</accession>
<keyword evidence="2" id="KW-1185">Reference proteome</keyword>
<dbReference type="Proteomes" id="UP001141327">
    <property type="component" value="Unassembled WGS sequence"/>
</dbReference>
<gene>
    <name evidence="1" type="ORF">PAPYR_6992</name>
</gene>
<reference evidence="1" key="1">
    <citation type="journal article" date="2022" name="bioRxiv">
        <title>Genomics of Preaxostyla Flagellates Illuminates Evolutionary Transitions and the Path Towards Mitochondrial Loss.</title>
        <authorList>
            <person name="Novak L.V.F."/>
            <person name="Treitli S.C."/>
            <person name="Pyrih J."/>
            <person name="Halakuc P."/>
            <person name="Pipaliya S.V."/>
            <person name="Vacek V."/>
            <person name="Brzon O."/>
            <person name="Soukal P."/>
            <person name="Eme L."/>
            <person name="Dacks J.B."/>
            <person name="Karnkowska A."/>
            <person name="Elias M."/>
            <person name="Hampl V."/>
        </authorList>
    </citation>
    <scope>NUCLEOTIDE SEQUENCE</scope>
    <source>
        <strain evidence="1">RCP-MX</strain>
    </source>
</reference>
<sequence>MLRNRRQLTTFGNTIVGVNVVPLFCGEGLKIVPPDLLTLILAPLQELEVLVLENLRLFIKERYAFDSVAWLQKTFGNLRNVRRLGLRRTDAISPVFQNGLQRAKIFPNLECLQCDFPMEFWLLAMRFPLLVSLTLAPDRTSFDDMPTSCLPNLRELAMQQFRWDSPISPTAELGRWARALHHLELVGFSDGVAEALAEAHSLGALHISGVHCTDTVLATFLLQRRNLRSLSIHTAGKAVGSATLRAIAAHPTIADLNLAQCEGFRICDLVEVLKSLAPRLVRFLAPHPMSVTTLPDIRLVAPLLEDLDLSGWWAERVDLTLPRAGSVHLDGIRATSLRLQADQLSEIWGLGTAQVDFIELQCPRLAALRLMPDGSTTKKAALRGLSTAVDMPDLKCLALPLLPDDQTLSLLAGCPALREIYALTLGRTHSLATLLRLLPATLTSLELTLICPLPSGGDDDGAARLALPKRLTNFYLRFIKDLPEDEGGAPVTLVVEAPQLAQFFMRRGPVTRLVLRSQALANLRLDKCACLQDVALPGPLVELQCAGCRPDCIGPLLAQAAGPTLAVVRLGGWAPPGALLDPAEGAAWCRLPPGLDGLHTLELTRFGWPRLCLGPTRDAPARAYPALTSLRVLNSTGPHTVDLRGCPALDTMAFESCPALTEFLVPPGGLPSLTSARFVSCPELSNAVKMTLGYQPLMPPDKCTVCFARRPAPDQRFGAILAAELDG</sequence>
<dbReference type="EMBL" id="JAPMOS010000045">
    <property type="protein sequence ID" value="KAJ4457515.1"/>
    <property type="molecule type" value="Genomic_DNA"/>
</dbReference>
<evidence type="ECO:0000313" key="2">
    <source>
        <dbReference type="Proteomes" id="UP001141327"/>
    </source>
</evidence>